<accession>A0AAF0R0T9</accession>
<dbReference type="Gene3D" id="1.25.40.20">
    <property type="entry name" value="Ankyrin repeat-containing domain"/>
    <property type="match status" value="1"/>
</dbReference>
<evidence type="ECO:0000259" key="2">
    <source>
        <dbReference type="Pfam" id="PF14244"/>
    </source>
</evidence>
<dbReference type="PANTHER" id="PTHR47481:SF31">
    <property type="entry name" value="OS01G0873500 PROTEIN"/>
    <property type="match status" value="1"/>
</dbReference>
<proteinExistence type="predicted"/>
<name>A0AAF0R0T9_SOLVR</name>
<dbReference type="Pfam" id="PF14223">
    <property type="entry name" value="Retrotran_gag_2"/>
    <property type="match status" value="1"/>
</dbReference>
<dbReference type="Proteomes" id="UP001234989">
    <property type="component" value="Chromosome 5"/>
</dbReference>
<keyword evidence="4" id="KW-1185">Reference proteome</keyword>
<dbReference type="InterPro" id="IPR002110">
    <property type="entry name" value="Ankyrin_rpt"/>
</dbReference>
<feature type="domain" description="Retrotransposon Copia-like N-terminal" evidence="2">
    <location>
        <begin position="21"/>
        <end position="60"/>
    </location>
</feature>
<feature type="repeat" description="ANK" evidence="1">
    <location>
        <begin position="218"/>
        <end position="245"/>
    </location>
</feature>
<dbReference type="PROSITE" id="PS50297">
    <property type="entry name" value="ANK_REP_REGION"/>
    <property type="match status" value="1"/>
</dbReference>
<dbReference type="PROSITE" id="PS50088">
    <property type="entry name" value="ANK_REPEAT"/>
    <property type="match status" value="1"/>
</dbReference>
<evidence type="ECO:0000313" key="3">
    <source>
        <dbReference type="EMBL" id="WMV30585.1"/>
    </source>
</evidence>
<dbReference type="SMART" id="SM00248">
    <property type="entry name" value="ANK"/>
    <property type="match status" value="2"/>
</dbReference>
<protein>
    <recommendedName>
        <fullName evidence="2">Retrotransposon Copia-like N-terminal domain-containing protein</fullName>
    </recommendedName>
</protein>
<evidence type="ECO:0000256" key="1">
    <source>
        <dbReference type="PROSITE-ProRule" id="PRU00023"/>
    </source>
</evidence>
<gene>
    <name evidence="3" type="ORF">MTR67_023970</name>
</gene>
<dbReference type="PANTHER" id="PTHR47481">
    <property type="match status" value="1"/>
</dbReference>
<keyword evidence="1" id="KW-0040">ANK repeat</keyword>
<dbReference type="InterPro" id="IPR036770">
    <property type="entry name" value="Ankyrin_rpt-contain_sf"/>
</dbReference>
<dbReference type="EMBL" id="CP133616">
    <property type="protein sequence ID" value="WMV30585.1"/>
    <property type="molecule type" value="Genomic_DNA"/>
</dbReference>
<sequence>MASSSSNAETTIHLSLINAASFVSIKLSGESNYISWKTQIVCLLQSHDLLGFVDGTTEVPLFTIIAPVNDDDDDDDDDDKPEEKGIVVGNEKEYLQWKRRDELVKGWIFGSLTDQLLQDKAIHKSDTARQVWLVLEQRYTPKSEGTKSPSLLLYLFGASGPEDVYIELKDYSFYLPLLRALLSRDWEKAEAFLKQEKDAKKLVASIENNEDLAIKDCLGETALHYAAKFGNINAAEILIKRNARLPHIASLNGLYPIHHAASYGYVSVDVLSYFLRITEDLAPYTDLSGVLLLHALVHSNLYAW</sequence>
<dbReference type="Pfam" id="PF14244">
    <property type="entry name" value="Retrotran_gag_3"/>
    <property type="match status" value="1"/>
</dbReference>
<dbReference type="SUPFAM" id="SSF48403">
    <property type="entry name" value="Ankyrin repeat"/>
    <property type="match status" value="1"/>
</dbReference>
<dbReference type="InterPro" id="IPR029472">
    <property type="entry name" value="Copia-like_N"/>
</dbReference>
<dbReference type="Pfam" id="PF12796">
    <property type="entry name" value="Ank_2"/>
    <property type="match status" value="1"/>
</dbReference>
<evidence type="ECO:0000313" key="4">
    <source>
        <dbReference type="Proteomes" id="UP001234989"/>
    </source>
</evidence>
<reference evidence="3" key="1">
    <citation type="submission" date="2023-08" db="EMBL/GenBank/DDBJ databases">
        <title>A de novo genome assembly of Solanum verrucosum Schlechtendal, a Mexican diploid species geographically isolated from the other diploid A-genome species in potato relatives.</title>
        <authorList>
            <person name="Hosaka K."/>
        </authorList>
    </citation>
    <scope>NUCLEOTIDE SEQUENCE</scope>
    <source>
        <tissue evidence="3">Young leaves</tissue>
    </source>
</reference>
<dbReference type="AlphaFoldDB" id="A0AAF0R0T9"/>
<organism evidence="3 4">
    <name type="scientific">Solanum verrucosum</name>
    <dbReference type="NCBI Taxonomy" id="315347"/>
    <lineage>
        <taxon>Eukaryota</taxon>
        <taxon>Viridiplantae</taxon>
        <taxon>Streptophyta</taxon>
        <taxon>Embryophyta</taxon>
        <taxon>Tracheophyta</taxon>
        <taxon>Spermatophyta</taxon>
        <taxon>Magnoliopsida</taxon>
        <taxon>eudicotyledons</taxon>
        <taxon>Gunneridae</taxon>
        <taxon>Pentapetalae</taxon>
        <taxon>asterids</taxon>
        <taxon>lamiids</taxon>
        <taxon>Solanales</taxon>
        <taxon>Solanaceae</taxon>
        <taxon>Solanoideae</taxon>
        <taxon>Solaneae</taxon>
        <taxon>Solanum</taxon>
    </lineage>
</organism>